<name>A0A3L7AJD7_9HYPH</name>
<proteinExistence type="predicted"/>
<reference evidence="2 3" key="1">
    <citation type="submission" date="2018-10" db="EMBL/GenBank/DDBJ databases">
        <title>Xanthobacter tagetidis genome sequencing and assembly.</title>
        <authorList>
            <person name="Maclea K.S."/>
            <person name="Goen A.E."/>
            <person name="Fatima S.A."/>
        </authorList>
    </citation>
    <scope>NUCLEOTIDE SEQUENCE [LARGE SCALE GENOMIC DNA]</scope>
    <source>
        <strain evidence="2 3">ATCC 700314</strain>
    </source>
</reference>
<accession>A0A3L7AJD7</accession>
<keyword evidence="1" id="KW-0472">Membrane</keyword>
<feature type="transmembrane region" description="Helical" evidence="1">
    <location>
        <begin position="38"/>
        <end position="57"/>
    </location>
</feature>
<evidence type="ECO:0000256" key="1">
    <source>
        <dbReference type="SAM" id="Phobius"/>
    </source>
</evidence>
<dbReference type="EMBL" id="RCTF01000005">
    <property type="protein sequence ID" value="RLP79708.1"/>
    <property type="molecule type" value="Genomic_DNA"/>
</dbReference>
<feature type="transmembrane region" description="Helical" evidence="1">
    <location>
        <begin position="63"/>
        <end position="81"/>
    </location>
</feature>
<feature type="transmembrane region" description="Helical" evidence="1">
    <location>
        <begin position="15"/>
        <end position="33"/>
    </location>
</feature>
<keyword evidence="3" id="KW-1185">Reference proteome</keyword>
<organism evidence="2 3">
    <name type="scientific">Xanthobacter tagetidis</name>
    <dbReference type="NCBI Taxonomy" id="60216"/>
    <lineage>
        <taxon>Bacteria</taxon>
        <taxon>Pseudomonadati</taxon>
        <taxon>Pseudomonadota</taxon>
        <taxon>Alphaproteobacteria</taxon>
        <taxon>Hyphomicrobiales</taxon>
        <taxon>Xanthobacteraceae</taxon>
        <taxon>Xanthobacter</taxon>
    </lineage>
</organism>
<dbReference type="RefSeq" id="WP_121622918.1">
    <property type="nucleotide sequence ID" value="NZ_JACIIW010000001.1"/>
</dbReference>
<dbReference type="OrthoDB" id="8454271at2"/>
<evidence type="ECO:0000313" key="2">
    <source>
        <dbReference type="EMBL" id="RLP79708.1"/>
    </source>
</evidence>
<evidence type="ECO:0000313" key="3">
    <source>
        <dbReference type="Proteomes" id="UP000269692"/>
    </source>
</evidence>
<sequence>MKNPRTGELRQVKVGWSWVLFLFSAFLGIPLFLRRLYLLGALMVAVNIASSILSNSATEQNPMGAFIGLGVQAAFLAYLGMKGNELTAKSLLDKGWIFAKPESLEAQYAASRWGIELPATPTSQQPAGA</sequence>
<keyword evidence="1" id="KW-0812">Transmembrane</keyword>
<gene>
    <name evidence="2" type="ORF">D9R14_08655</name>
</gene>
<evidence type="ECO:0008006" key="4">
    <source>
        <dbReference type="Google" id="ProtNLM"/>
    </source>
</evidence>
<comment type="caution">
    <text evidence="2">The sequence shown here is derived from an EMBL/GenBank/DDBJ whole genome shotgun (WGS) entry which is preliminary data.</text>
</comment>
<dbReference type="Proteomes" id="UP000269692">
    <property type="component" value="Unassembled WGS sequence"/>
</dbReference>
<dbReference type="AlphaFoldDB" id="A0A3L7AJD7"/>
<protein>
    <recommendedName>
        <fullName evidence="4">DUF2628 domain-containing protein</fullName>
    </recommendedName>
</protein>
<keyword evidence="1" id="KW-1133">Transmembrane helix</keyword>